<dbReference type="Proteomes" id="UP000249163">
    <property type="component" value="Chromosome"/>
</dbReference>
<evidence type="ECO:0000256" key="2">
    <source>
        <dbReference type="ARBA" id="ARBA00008814"/>
    </source>
</evidence>
<dbReference type="InterPro" id="IPR018060">
    <property type="entry name" value="HTH_AraC"/>
</dbReference>
<dbReference type="EMBL" id="CP021965">
    <property type="protein sequence ID" value="AWV35577.1"/>
    <property type="molecule type" value="Genomic_DNA"/>
</dbReference>
<dbReference type="GO" id="GO:1901678">
    <property type="term" value="P:iron coordination entity transport"/>
    <property type="evidence" value="ECO:0007669"/>
    <property type="project" value="UniProtKB-ARBA"/>
</dbReference>
<evidence type="ECO:0000259" key="8">
    <source>
        <dbReference type="PROSITE" id="PS01124"/>
    </source>
</evidence>
<evidence type="ECO:0000313" key="11">
    <source>
        <dbReference type="Proteomes" id="UP000249163"/>
    </source>
</evidence>
<dbReference type="PROSITE" id="PS50983">
    <property type="entry name" value="FE_B12_PBP"/>
    <property type="match status" value="1"/>
</dbReference>
<organism evidence="10 11">
    <name type="scientific">Paenibacillus odorifer</name>
    <dbReference type="NCBI Taxonomy" id="189426"/>
    <lineage>
        <taxon>Bacteria</taxon>
        <taxon>Bacillati</taxon>
        <taxon>Bacillota</taxon>
        <taxon>Bacilli</taxon>
        <taxon>Bacillales</taxon>
        <taxon>Paenibacillaceae</taxon>
        <taxon>Paenibacillus</taxon>
    </lineage>
</organism>
<keyword evidence="5" id="KW-0805">Transcription regulation</keyword>
<feature type="domain" description="Fe/B12 periplasmic-binding" evidence="9">
    <location>
        <begin position="447"/>
        <end position="706"/>
    </location>
</feature>
<protein>
    <recommendedName>
        <fullName evidence="12">AraC family transcriptional regulator</fullName>
    </recommendedName>
</protein>
<accession>A0AAD0P307</accession>
<evidence type="ECO:0000256" key="4">
    <source>
        <dbReference type="ARBA" id="ARBA00022729"/>
    </source>
</evidence>
<dbReference type="PANTHER" id="PTHR30532">
    <property type="entry name" value="IRON III DICITRATE-BINDING PERIPLASMIC PROTEIN"/>
    <property type="match status" value="1"/>
</dbReference>
<dbReference type="InterPro" id="IPR018062">
    <property type="entry name" value="HTH_AraC-typ_CS"/>
</dbReference>
<evidence type="ECO:0000259" key="9">
    <source>
        <dbReference type="PROSITE" id="PS50983"/>
    </source>
</evidence>
<dbReference type="Pfam" id="PF12833">
    <property type="entry name" value="HTH_18"/>
    <property type="match status" value="1"/>
</dbReference>
<sequence>MAISTLLETLRGVRFDPFKCVRQVTYHLTMIMVIVYDFGLYRDLQLQRISMLLDLGGLTVDWEEYIQIWDASWIQPVDIRQHVIRRQSKQQHILPASCFIFVVRGQGAIWLDGNRHSLERFFILHAGKGSNIKFEVGHEDVTYYYILYRGSISTKASKTILKSYHINNPFHLQYACKPNSPVVLYRHAESMYEEWNRRPAMERFQAKIHFYQFVYTLVQQLQLQGVAPKEIDLVEQIIQYIHKHYYEPISLESMAEVWNYSIQYLSRQFKRRTGRSPIEYVIQTRMAKAKELLIQTDATVQEIAVNVGYSDVFYFTRLFKKQVGTTPVQYKNKVKSGLIVSDSPWQEFLSSMGKYSSACYIDDDNHYQLKLKGDKQMLKGIETKRGLMLMLVLTLLLTACGNGNTSRNNNAGAEPTQSKPSNQAIENTGLRKITTVMGDVNVPANPQRVVVDWDLGPVLAVGVVPVGASNTQLEYSQFLKPFLDETVQDIGAEGSISFEKVLELAPDVIITWNKDAYSNYSKIAPTVLFDTSKYATIQEEITAMGEILDREEEAKQFVADFEKRKIAAREKINNVIAKDATISIVDYITVEKFLMVIGNQGERGGRATYDILGLNPAPKVQSEIIDKEMSRVEVSWETVNDYVGDYVIVLTVKDKEPPKLPATWKMLDAVKNNRIIEIDMEKYFAADSYSSLLQAEDIADKLSKLASSK</sequence>
<evidence type="ECO:0000313" key="10">
    <source>
        <dbReference type="EMBL" id="AWV35577.1"/>
    </source>
</evidence>
<dbReference type="GO" id="GO:0003700">
    <property type="term" value="F:DNA-binding transcription factor activity"/>
    <property type="evidence" value="ECO:0007669"/>
    <property type="project" value="InterPro"/>
</dbReference>
<dbReference type="PANTHER" id="PTHR30532:SF29">
    <property type="entry name" value="FE(3+) DICITRATE-BINDING PERIPLASMIC PROTEIN"/>
    <property type="match status" value="1"/>
</dbReference>
<evidence type="ECO:0000256" key="3">
    <source>
        <dbReference type="ARBA" id="ARBA00022448"/>
    </source>
</evidence>
<dbReference type="Gene3D" id="3.40.50.1980">
    <property type="entry name" value="Nitrogenase molybdenum iron protein domain"/>
    <property type="match status" value="2"/>
</dbReference>
<dbReference type="PRINTS" id="PR00032">
    <property type="entry name" value="HTHARAC"/>
</dbReference>
<dbReference type="GO" id="GO:0030288">
    <property type="term" value="C:outer membrane-bounded periplasmic space"/>
    <property type="evidence" value="ECO:0007669"/>
    <property type="project" value="TreeGrafter"/>
</dbReference>
<dbReference type="SUPFAM" id="SSF53807">
    <property type="entry name" value="Helical backbone' metal receptor"/>
    <property type="match status" value="1"/>
</dbReference>
<keyword evidence="4" id="KW-0732">Signal</keyword>
<dbReference type="Gene3D" id="1.10.10.60">
    <property type="entry name" value="Homeodomain-like"/>
    <property type="match status" value="2"/>
</dbReference>
<dbReference type="SMART" id="SM00342">
    <property type="entry name" value="HTH_ARAC"/>
    <property type="match status" value="1"/>
</dbReference>
<evidence type="ECO:0008006" key="12">
    <source>
        <dbReference type="Google" id="ProtNLM"/>
    </source>
</evidence>
<name>A0AAD0P307_9BACL</name>
<comment type="subcellular location">
    <subcellularLocation>
        <location evidence="1">Cell envelope</location>
    </subcellularLocation>
</comment>
<reference evidence="10 11" key="1">
    <citation type="submission" date="2017-06" db="EMBL/GenBank/DDBJ databases">
        <title>Complete genome sequence of Paenibacillus odorifer CBA7130.</title>
        <authorList>
            <person name="Nam Y.-D."/>
            <person name="Kang J."/>
            <person name="Chung W.-H."/>
        </authorList>
    </citation>
    <scope>NUCLEOTIDE SEQUENCE [LARGE SCALE GENOMIC DNA]</scope>
    <source>
        <strain evidence="10 11">CBA7130</strain>
    </source>
</reference>
<evidence type="ECO:0000256" key="7">
    <source>
        <dbReference type="ARBA" id="ARBA00023163"/>
    </source>
</evidence>
<dbReference type="AlphaFoldDB" id="A0AAD0P307"/>
<keyword evidence="7" id="KW-0804">Transcription</keyword>
<evidence type="ECO:0000256" key="5">
    <source>
        <dbReference type="ARBA" id="ARBA00023015"/>
    </source>
</evidence>
<keyword evidence="6" id="KW-0238">DNA-binding</keyword>
<dbReference type="PROSITE" id="PS01124">
    <property type="entry name" value="HTH_ARAC_FAMILY_2"/>
    <property type="match status" value="1"/>
</dbReference>
<dbReference type="InterPro" id="IPR051313">
    <property type="entry name" value="Bact_iron-sidero_bind"/>
</dbReference>
<dbReference type="InterPro" id="IPR020449">
    <property type="entry name" value="Tscrpt_reg_AraC-type_HTH"/>
</dbReference>
<proteinExistence type="inferred from homology"/>
<evidence type="ECO:0000256" key="6">
    <source>
        <dbReference type="ARBA" id="ARBA00023125"/>
    </source>
</evidence>
<dbReference type="GO" id="GO:0043565">
    <property type="term" value="F:sequence-specific DNA binding"/>
    <property type="evidence" value="ECO:0007669"/>
    <property type="project" value="InterPro"/>
</dbReference>
<keyword evidence="3" id="KW-0813">Transport</keyword>
<gene>
    <name evidence="10" type="ORF">CD191_24710</name>
</gene>
<dbReference type="SUPFAM" id="SSF46689">
    <property type="entry name" value="Homeodomain-like"/>
    <property type="match status" value="2"/>
</dbReference>
<comment type="similarity">
    <text evidence="2">Belongs to the bacterial solute-binding protein 8 family.</text>
</comment>
<dbReference type="InterPro" id="IPR002491">
    <property type="entry name" value="ABC_transptr_periplasmic_BD"/>
</dbReference>
<feature type="domain" description="HTH araC/xylS-type" evidence="8">
    <location>
        <begin position="235"/>
        <end position="333"/>
    </location>
</feature>
<dbReference type="Pfam" id="PF01497">
    <property type="entry name" value="Peripla_BP_2"/>
    <property type="match status" value="1"/>
</dbReference>
<dbReference type="InterPro" id="IPR009057">
    <property type="entry name" value="Homeodomain-like_sf"/>
</dbReference>
<dbReference type="PROSITE" id="PS00041">
    <property type="entry name" value="HTH_ARAC_FAMILY_1"/>
    <property type="match status" value="1"/>
</dbReference>
<evidence type="ECO:0000256" key="1">
    <source>
        <dbReference type="ARBA" id="ARBA00004196"/>
    </source>
</evidence>